<accession>A0ABU7SNV8</accession>
<dbReference type="Gene3D" id="3.40.50.2000">
    <property type="entry name" value="Glycogen Phosphorylase B"/>
    <property type="match status" value="2"/>
</dbReference>
<evidence type="ECO:0000259" key="3">
    <source>
        <dbReference type="Pfam" id="PF00534"/>
    </source>
</evidence>
<keyword evidence="5" id="KW-1185">Reference proteome</keyword>
<comment type="caution">
    <text evidence="4">The sequence shown here is derived from an EMBL/GenBank/DDBJ whole genome shotgun (WGS) entry which is preliminary data.</text>
</comment>
<dbReference type="SUPFAM" id="SSF53756">
    <property type="entry name" value="UDP-Glycosyltransferase/glycogen phosphorylase"/>
    <property type="match status" value="1"/>
</dbReference>
<dbReference type="Pfam" id="PF00534">
    <property type="entry name" value="Glycos_transf_1"/>
    <property type="match status" value="1"/>
</dbReference>
<gene>
    <name evidence="4" type="ORF">V1634_33050</name>
</gene>
<dbReference type="GO" id="GO:0016757">
    <property type="term" value="F:glycosyltransferase activity"/>
    <property type="evidence" value="ECO:0007669"/>
    <property type="project" value="UniProtKB-KW"/>
</dbReference>
<evidence type="ECO:0000256" key="2">
    <source>
        <dbReference type="ARBA" id="ARBA00022679"/>
    </source>
</evidence>
<sequence length="737" mass="79409">MAYSNVLYVALGTERVRAARWHVDRLAERGARVTLVVPNHPQWKKLEPPAGVTVCRLGSTEPRAALRAARRLLLGRNGPLRDADLLVVGDPQALPVAWAALRRRPDLAVRLEPAEEPERRTALTDLAVVTPWYPSPEDPDSEFVPSALGAVDPSVERISVLHTEEWPYPPQSATAPHIDVVVDRFGPKWSLPVVTDTPRGELTRVAVPNPVQSRAFAEQAEANLRALRAALPSGRVEAPLVHAYGGLAGGLPAVRLARPDARVVVSEQSERLSELLAQPAAKKLYAEMLGRAAALLCVNPQLRDLVAAQFPQYAEKLHVLPYPVDPDRFPLRPTPPGTLLRWLHVGELPDERAVRALLSGFARSVGGEPEATLTVVGAGAMAGTVRARARDLDIADRVTLRPGVPAEEYPALLHGHDLLVHLGRHETFSAVVVAAVVTGLPVFATRSPGAEDVLGGVEPAAGLLVDLTNDPKVVVESYRELRERLGTLNPAAARTALLARYGRQAVAAALRRHYGLDQEPLSAAAPLAESAGAGVPAVGGTRSGQLPGPVPGDADRVVVVAISAGNVRRSKAFTHSVVARGMQVDLITADPGAANRVGLGHSVRIHPLAGHEERRPLLRAEQLLLRKAPGKILSVARSRTRRMSALRPELTVAVAQWAHNRAAGAFHQKVFNRGYQVVRPLVLWRIARRQAVPKLDLGRTRRVVVSGVDGVTIGWKLARRHPKLPVTTSLAWADDES</sequence>
<dbReference type="EMBL" id="JAZGQL010000036">
    <property type="protein sequence ID" value="MEE6311664.1"/>
    <property type="molecule type" value="Genomic_DNA"/>
</dbReference>
<organism evidence="4 5">
    <name type="scientific">Plantactinospora veratri</name>
    <dbReference type="NCBI Taxonomy" id="1436122"/>
    <lineage>
        <taxon>Bacteria</taxon>
        <taxon>Bacillati</taxon>
        <taxon>Actinomycetota</taxon>
        <taxon>Actinomycetes</taxon>
        <taxon>Micromonosporales</taxon>
        <taxon>Micromonosporaceae</taxon>
        <taxon>Plantactinospora</taxon>
    </lineage>
</organism>
<reference evidence="4 5" key="1">
    <citation type="submission" date="2024-01" db="EMBL/GenBank/DDBJ databases">
        <title>Genome insights into Plantactinospora veratri sp. nov.</title>
        <authorList>
            <person name="Wang L."/>
        </authorList>
    </citation>
    <scope>NUCLEOTIDE SEQUENCE [LARGE SCALE GENOMIC DNA]</scope>
    <source>
        <strain evidence="4 5">NEAU-FHS4</strain>
    </source>
</reference>
<protein>
    <submittedName>
        <fullName evidence="4">Glycosyltransferase</fullName>
        <ecNumber evidence="4">2.4.-.-</ecNumber>
    </submittedName>
</protein>
<dbReference type="PANTHER" id="PTHR12526:SF510">
    <property type="entry name" value="D-INOSITOL 3-PHOSPHATE GLYCOSYLTRANSFERASE"/>
    <property type="match status" value="1"/>
</dbReference>
<evidence type="ECO:0000256" key="1">
    <source>
        <dbReference type="ARBA" id="ARBA00022676"/>
    </source>
</evidence>
<keyword evidence="1 4" id="KW-0328">Glycosyltransferase</keyword>
<dbReference type="EC" id="2.4.-.-" evidence="4"/>
<keyword evidence="2 4" id="KW-0808">Transferase</keyword>
<dbReference type="PANTHER" id="PTHR12526">
    <property type="entry name" value="GLYCOSYLTRANSFERASE"/>
    <property type="match status" value="1"/>
</dbReference>
<feature type="domain" description="Glycosyl transferase family 1" evidence="3">
    <location>
        <begin position="343"/>
        <end position="477"/>
    </location>
</feature>
<dbReference type="RefSeq" id="WP_331211577.1">
    <property type="nucleotide sequence ID" value="NZ_JAZGQL010000036.1"/>
</dbReference>
<dbReference type="InterPro" id="IPR001296">
    <property type="entry name" value="Glyco_trans_1"/>
</dbReference>
<proteinExistence type="predicted"/>
<dbReference type="Proteomes" id="UP001339911">
    <property type="component" value="Unassembled WGS sequence"/>
</dbReference>
<name>A0ABU7SNV8_9ACTN</name>
<evidence type="ECO:0000313" key="4">
    <source>
        <dbReference type="EMBL" id="MEE6311664.1"/>
    </source>
</evidence>
<evidence type="ECO:0000313" key="5">
    <source>
        <dbReference type="Proteomes" id="UP001339911"/>
    </source>
</evidence>